<dbReference type="InterPro" id="IPR010982">
    <property type="entry name" value="Lambda_DNA-bd_dom_sf"/>
</dbReference>
<comment type="caution">
    <text evidence="6">The sequence shown here is derived from an EMBL/GenBank/DDBJ whole genome shotgun (WGS) entry which is preliminary data.</text>
</comment>
<keyword evidence="3" id="KW-0804">Transcription</keyword>
<dbReference type="EMBL" id="MSJM01000007">
    <property type="protein sequence ID" value="OLF47373.1"/>
    <property type="molecule type" value="Genomic_DNA"/>
</dbReference>
<dbReference type="SMART" id="SM00530">
    <property type="entry name" value="HTH_XRE"/>
    <property type="match status" value="1"/>
</dbReference>
<dbReference type="InterPro" id="IPR039418">
    <property type="entry name" value="LexA-like"/>
</dbReference>
<dbReference type="GO" id="GO:0043565">
    <property type="term" value="F:sequence-specific DNA binding"/>
    <property type="evidence" value="ECO:0007669"/>
    <property type="project" value="InterPro"/>
</dbReference>
<dbReference type="OrthoDB" id="2220167at2"/>
<keyword evidence="2" id="KW-0238">DNA-binding</keyword>
<dbReference type="PROSITE" id="PS01124">
    <property type="entry name" value="HTH_ARAC_FAMILY_2"/>
    <property type="match status" value="1"/>
</dbReference>
<name>A0A1Q8E6G0_9STRE</name>
<feature type="domain" description="HTH cro/C1-type" evidence="5">
    <location>
        <begin position="17"/>
        <end position="65"/>
    </location>
</feature>
<accession>A0A1Q8E6G0</accession>
<keyword evidence="7" id="KW-1185">Reference proteome</keyword>
<dbReference type="InterPro" id="IPR018060">
    <property type="entry name" value="HTH_AraC"/>
</dbReference>
<dbReference type="SUPFAM" id="SSF51306">
    <property type="entry name" value="LexA/Signal peptidase"/>
    <property type="match status" value="1"/>
</dbReference>
<dbReference type="InterPro" id="IPR001387">
    <property type="entry name" value="Cro/C1-type_HTH"/>
</dbReference>
<gene>
    <name evidence="6" type="ORF">BU202_08620</name>
</gene>
<organism evidence="6 7">
    <name type="scientific">Streptococcus cuniculi</name>
    <dbReference type="NCBI Taxonomy" id="1432788"/>
    <lineage>
        <taxon>Bacteria</taxon>
        <taxon>Bacillati</taxon>
        <taxon>Bacillota</taxon>
        <taxon>Bacilli</taxon>
        <taxon>Lactobacillales</taxon>
        <taxon>Streptococcaceae</taxon>
        <taxon>Streptococcus</taxon>
    </lineage>
</organism>
<dbReference type="Proteomes" id="UP000186890">
    <property type="component" value="Unassembled WGS sequence"/>
</dbReference>
<dbReference type="CDD" id="cd06529">
    <property type="entry name" value="S24_LexA-like"/>
    <property type="match status" value="1"/>
</dbReference>
<dbReference type="SUPFAM" id="SSF47413">
    <property type="entry name" value="lambda repressor-like DNA-binding domains"/>
    <property type="match status" value="1"/>
</dbReference>
<dbReference type="Pfam" id="PF00717">
    <property type="entry name" value="Peptidase_S24"/>
    <property type="match status" value="1"/>
</dbReference>
<proteinExistence type="predicted"/>
<evidence type="ECO:0000313" key="6">
    <source>
        <dbReference type="EMBL" id="OLF47373.1"/>
    </source>
</evidence>
<sequence>MRTNDEIISLIQENIDEKGLSMSELARRVGIAKSTMSRYFNKTREFPLNRADDFAKVLGITPEYLLGIQKVNNEAQAELGPIYEKLELSRKEKVLDFAKAQLEEQEKPKVTSIFDKFQSEDNEDYVTDYVEGLVAAGRGTFQEDNLHMEVRLRANDVPKKYDTIAKVAGDSMEPLIEDNDLLFIKVTSQVDINDIGIFQVNGKNFVKKLKRDYSGAWYLQSLNNSYEEIYLTEDDDIRTIGEVVDIYKP</sequence>
<dbReference type="PROSITE" id="PS50943">
    <property type="entry name" value="HTH_CROC1"/>
    <property type="match status" value="1"/>
</dbReference>
<evidence type="ECO:0000256" key="3">
    <source>
        <dbReference type="ARBA" id="ARBA00023163"/>
    </source>
</evidence>
<dbReference type="PANTHER" id="PTHR40661:SF1">
    <property type="entry name" value="HTH CRO_C1-TYPE DOMAIN-CONTAINING PROTEIN"/>
    <property type="match status" value="1"/>
</dbReference>
<dbReference type="Pfam" id="PF01381">
    <property type="entry name" value="HTH_3"/>
    <property type="match status" value="1"/>
</dbReference>
<feature type="domain" description="HTH araC/xylS-type" evidence="4">
    <location>
        <begin position="5"/>
        <end position="42"/>
    </location>
</feature>
<protein>
    <submittedName>
        <fullName evidence="6">CI-like repressor</fullName>
    </submittedName>
</protein>
<evidence type="ECO:0000256" key="2">
    <source>
        <dbReference type="ARBA" id="ARBA00023125"/>
    </source>
</evidence>
<reference evidence="7" key="1">
    <citation type="submission" date="2016-12" db="EMBL/GenBank/DDBJ databases">
        <authorList>
            <person name="Gulvik C.A."/>
        </authorList>
    </citation>
    <scope>NUCLEOTIDE SEQUENCE [LARGE SCALE GENOMIC DNA]</scope>
    <source>
        <strain evidence="7">NED12-00049-6B</strain>
    </source>
</reference>
<dbReference type="Gene3D" id="2.10.109.10">
    <property type="entry name" value="Umud Fragment, subunit A"/>
    <property type="match status" value="1"/>
</dbReference>
<evidence type="ECO:0000313" key="7">
    <source>
        <dbReference type="Proteomes" id="UP000186890"/>
    </source>
</evidence>
<dbReference type="Gene3D" id="1.10.260.40">
    <property type="entry name" value="lambda repressor-like DNA-binding domains"/>
    <property type="match status" value="1"/>
</dbReference>
<dbReference type="PANTHER" id="PTHR40661">
    <property type="match status" value="1"/>
</dbReference>
<evidence type="ECO:0000259" key="4">
    <source>
        <dbReference type="PROSITE" id="PS01124"/>
    </source>
</evidence>
<dbReference type="CDD" id="cd00093">
    <property type="entry name" value="HTH_XRE"/>
    <property type="match status" value="1"/>
</dbReference>
<dbReference type="AlphaFoldDB" id="A0A1Q8E6G0"/>
<evidence type="ECO:0000256" key="1">
    <source>
        <dbReference type="ARBA" id="ARBA00023015"/>
    </source>
</evidence>
<keyword evidence="1" id="KW-0805">Transcription regulation</keyword>
<dbReference type="GO" id="GO:0003700">
    <property type="term" value="F:DNA-binding transcription factor activity"/>
    <property type="evidence" value="ECO:0007669"/>
    <property type="project" value="InterPro"/>
</dbReference>
<dbReference type="RefSeq" id="WP_075105372.1">
    <property type="nucleotide sequence ID" value="NZ_MSJM01000007.1"/>
</dbReference>
<evidence type="ECO:0000259" key="5">
    <source>
        <dbReference type="PROSITE" id="PS50943"/>
    </source>
</evidence>
<dbReference type="InterPro" id="IPR015927">
    <property type="entry name" value="Peptidase_S24_S26A/B/C"/>
</dbReference>
<dbReference type="InterPro" id="IPR036286">
    <property type="entry name" value="LexA/Signal_pep-like_sf"/>
</dbReference>